<evidence type="ECO:0000256" key="2">
    <source>
        <dbReference type="ARBA" id="ARBA00007242"/>
    </source>
</evidence>
<dbReference type="CDD" id="cd15293">
    <property type="entry name" value="7tmC_GPR158-like"/>
    <property type="match status" value="1"/>
</dbReference>
<feature type="transmembrane region" description="Helical" evidence="12">
    <location>
        <begin position="850"/>
        <end position="873"/>
    </location>
</feature>
<keyword evidence="7 12" id="KW-0472">Membrane</keyword>
<keyword evidence="8 14" id="KW-0675">Receptor</keyword>
<keyword evidence="9" id="KW-0325">Glycoprotein</keyword>
<feature type="compositionally biased region" description="Low complexity" evidence="11">
    <location>
        <begin position="454"/>
        <end position="467"/>
    </location>
</feature>
<feature type="region of interest" description="Disordered" evidence="11">
    <location>
        <begin position="11"/>
        <end position="54"/>
    </location>
</feature>
<evidence type="ECO:0000256" key="10">
    <source>
        <dbReference type="ARBA" id="ARBA00023224"/>
    </source>
</evidence>
<feature type="region of interest" description="Disordered" evidence="11">
    <location>
        <begin position="441"/>
        <end position="471"/>
    </location>
</feature>
<feature type="transmembrane region" description="Helical" evidence="12">
    <location>
        <begin position="931"/>
        <end position="949"/>
    </location>
</feature>
<gene>
    <name evidence="14" type="primary">GP158</name>
</gene>
<keyword evidence="6" id="KW-0297">G-protein coupled receptor</keyword>
<dbReference type="OrthoDB" id="2156856at2759"/>
<dbReference type="GO" id="GO:0005886">
    <property type="term" value="C:plasma membrane"/>
    <property type="evidence" value="ECO:0007669"/>
    <property type="project" value="UniProtKB-SubCell"/>
</dbReference>
<evidence type="ECO:0000256" key="7">
    <source>
        <dbReference type="ARBA" id="ARBA00023136"/>
    </source>
</evidence>
<reference evidence="14" key="2">
    <citation type="journal article" date="2014" name="BMC Genomics">
        <title>A genomic perspective to assessing quality of mass-reared SIT flies used in Mediterranean fruit fly (Ceratitis capitata) eradication in California.</title>
        <authorList>
            <person name="Calla B."/>
            <person name="Hall B."/>
            <person name="Hou S."/>
            <person name="Geib S.M."/>
        </authorList>
    </citation>
    <scope>NUCLEOTIDE SEQUENCE</scope>
</reference>
<name>W8ASF5_CERCA</name>
<proteinExistence type="evidence at transcript level"/>
<dbReference type="PROSITE" id="PS50259">
    <property type="entry name" value="G_PROTEIN_RECEP_F3_4"/>
    <property type="match status" value="1"/>
</dbReference>
<evidence type="ECO:0000256" key="8">
    <source>
        <dbReference type="ARBA" id="ARBA00023170"/>
    </source>
</evidence>
<evidence type="ECO:0000313" key="14">
    <source>
        <dbReference type="EMBL" id="JAB89032.1"/>
    </source>
</evidence>
<protein>
    <submittedName>
        <fullName evidence="14">Putative G-protein coupled receptor 158</fullName>
    </submittedName>
</protein>
<reference evidence="14" key="1">
    <citation type="submission" date="2013-07" db="EMBL/GenBank/DDBJ databases">
        <authorList>
            <person name="Geib S."/>
        </authorList>
    </citation>
    <scope>NUCLEOTIDE SEQUENCE</scope>
</reference>
<dbReference type="InterPro" id="IPR043458">
    <property type="entry name" value="GPR158/179"/>
</dbReference>
<comment type="subcellular location">
    <subcellularLocation>
        <location evidence="1">Cell membrane</location>
        <topology evidence="1">Multi-pass membrane protein</topology>
    </subcellularLocation>
</comment>
<dbReference type="EMBL" id="GAMC01017523">
    <property type="protein sequence ID" value="JAB89032.1"/>
    <property type="molecule type" value="mRNA"/>
</dbReference>
<evidence type="ECO:0000256" key="12">
    <source>
        <dbReference type="SAM" id="Phobius"/>
    </source>
</evidence>
<dbReference type="PANTHER" id="PTHR32546:SF26">
    <property type="entry name" value="SMOG, ISOFORM D"/>
    <property type="match status" value="1"/>
</dbReference>
<evidence type="ECO:0000256" key="1">
    <source>
        <dbReference type="ARBA" id="ARBA00004651"/>
    </source>
</evidence>
<evidence type="ECO:0000259" key="13">
    <source>
        <dbReference type="PROSITE" id="PS50259"/>
    </source>
</evidence>
<dbReference type="PANTHER" id="PTHR32546">
    <property type="entry name" value="G-PROTEIN COUPLED RECEPTOR 158-RELATED"/>
    <property type="match status" value="1"/>
</dbReference>
<feature type="transmembrane region" description="Helical" evidence="12">
    <location>
        <begin position="899"/>
        <end position="919"/>
    </location>
</feature>
<organism evidence="14">
    <name type="scientific">Ceratitis capitata</name>
    <name type="common">Mediterranean fruit fly</name>
    <name type="synonym">Tephritis capitata</name>
    <dbReference type="NCBI Taxonomy" id="7213"/>
    <lineage>
        <taxon>Eukaryota</taxon>
        <taxon>Metazoa</taxon>
        <taxon>Ecdysozoa</taxon>
        <taxon>Arthropoda</taxon>
        <taxon>Hexapoda</taxon>
        <taxon>Insecta</taxon>
        <taxon>Pterygota</taxon>
        <taxon>Neoptera</taxon>
        <taxon>Endopterygota</taxon>
        <taxon>Diptera</taxon>
        <taxon>Brachycera</taxon>
        <taxon>Muscomorpha</taxon>
        <taxon>Tephritoidea</taxon>
        <taxon>Tephritidae</taxon>
        <taxon>Ceratitis</taxon>
        <taxon>Ceratitis</taxon>
    </lineage>
</organism>
<evidence type="ECO:0000256" key="11">
    <source>
        <dbReference type="SAM" id="MobiDB-lite"/>
    </source>
</evidence>
<feature type="transmembrane region" description="Helical" evidence="12">
    <location>
        <begin position="776"/>
        <end position="799"/>
    </location>
</feature>
<comment type="similarity">
    <text evidence="2">Belongs to the G-protein coupled receptor 3 family.</text>
</comment>
<keyword evidence="3" id="KW-1003">Cell membrane</keyword>
<keyword evidence="5 12" id="KW-1133">Transmembrane helix</keyword>
<keyword evidence="4 12" id="KW-0812">Transmembrane</keyword>
<evidence type="ECO:0000256" key="5">
    <source>
        <dbReference type="ARBA" id="ARBA00022989"/>
    </source>
</evidence>
<feature type="domain" description="G-protein coupled receptors family 3 profile" evidence="13">
    <location>
        <begin position="753"/>
        <end position="987"/>
    </location>
</feature>
<accession>W8ASF5</accession>
<keyword evidence="10" id="KW-0807">Transducer</keyword>
<feature type="compositionally biased region" description="Low complexity" evidence="11">
    <location>
        <begin position="32"/>
        <end position="44"/>
    </location>
</feature>
<evidence type="ECO:0000256" key="9">
    <source>
        <dbReference type="ARBA" id="ARBA00023180"/>
    </source>
</evidence>
<feature type="transmembrane region" description="Helical" evidence="12">
    <location>
        <begin position="811"/>
        <end position="829"/>
    </location>
</feature>
<dbReference type="InterPro" id="IPR017978">
    <property type="entry name" value="GPCR_3_C"/>
</dbReference>
<dbReference type="GO" id="GO:0004930">
    <property type="term" value="F:G protein-coupled receptor activity"/>
    <property type="evidence" value="ECO:0007669"/>
    <property type="project" value="UniProtKB-KW"/>
</dbReference>
<feature type="transmembrane region" description="Helical" evidence="12">
    <location>
        <begin position="740"/>
        <end position="764"/>
    </location>
</feature>
<evidence type="ECO:0000256" key="3">
    <source>
        <dbReference type="ARBA" id="ARBA00022475"/>
    </source>
</evidence>
<evidence type="ECO:0000256" key="6">
    <source>
        <dbReference type="ARBA" id="ARBA00023040"/>
    </source>
</evidence>
<dbReference type="Pfam" id="PF00003">
    <property type="entry name" value="7tm_3"/>
    <property type="match status" value="1"/>
</dbReference>
<dbReference type="AlphaFoldDB" id="W8ASF5"/>
<evidence type="ECO:0000256" key="4">
    <source>
        <dbReference type="ARBA" id="ARBA00022692"/>
    </source>
</evidence>
<sequence length="1211" mass="136991">MEVRGKCVWQTNKEPRKQQQKQQANQTHTNLQQVFSKQQQQQAQRKCHQKENERTNHLRLQQHEYYKYEREVVNKQQKAHEGAERTQQSLPQKTPLVPEILAIHHHHRWPMPPTLVLTATPLPAHTSPKLSRTSATNRNVIYETVHLTATVRALSTLIAAVTKAKTLVSSYCRKRYSWLWLLLLLSISTQFTSTTTTASVTGTVATVTGVLIAPKLLPYGIYSTATAATTVALLCQATATHAAILSASATTFVPRKAHYEFPATNMEVDEAEDVEGDADADTLVQVQVKRINLLDNDDEADVQAHPSPALEVLEEEEQDVLYDEDQQLTQRAVGRKLNSNEQQLLMFYRRVQHATEQQTLEKQQHEHQHTTAHRHYQRANVEKPAASLLTASKINYADGVPTDADKIPTNVDGDVLATQDLQKHVTKRSATTKLASTTVLPPTSEATASPVKASNVTTGNTTTVTNSTEEEKCEPKVLDEVPPEPFFDFSDIAEDAARQFTEFITNKFGSSGPPTQQAITADIREELQRRANSIASYALNEDENLLAFAIAAPSIQTVVVKFRDDVTIPPDQVHSKAFLGSYWRELSVAWNSTEGTQEWGAPFRDCSVLKGRWLWPFRITFTENKIKIGAAAFIAADEDVCNDGLEEVFGRKHGCDRNTTFCLLTENKPAATRDVYTCICRESFYLPNSTLQGFRGDIVEASDGYGNYSCIPCPDGCTSCDQHGVCLLGEPSEVMSMESLLNVSVGSVLGACILCCVVLSVIVFRQRKCKAIASGMWTVLETILSGIILLYASVAVHFFPATTERCLVEPWLRELGFITCYGAIILKLYRHLVDFRTRKAHRWVLRDIDLLKYLGTMVFAVTCYMAAFTAAALDLIDVSQLGTLREQRTNTCLPLKWEYVTQVSEVLILCFGLHLAFASRNANTQFRERQFLVATLAIEFLMSTTFYVLRFFYLPEMSPSAIFLALFLRSQLTNTMALGLIFVPKLWYQHKQVSRQAEDEDVHHVDDHDDDYDDDGNMIILTQSTHNLMQIFLNIHCILTQYEDLSQSCYFLHIESLMECIGYILEPMCNPKYKEHLSNQEQDLLDSINDIFESLGDPFDERCLIYTISIWNLLREENEQIARRTPPNNEFEENELKDDDFNFETAYLTILDMIVRIINAATDAQLENIFKENLDENMKNLKNTLSIGDNDQSTKRCYLKIQNILQNIQKK</sequence>